<evidence type="ECO:0008006" key="3">
    <source>
        <dbReference type="Google" id="ProtNLM"/>
    </source>
</evidence>
<keyword evidence="1" id="KW-0175">Coiled coil</keyword>
<evidence type="ECO:0000313" key="2">
    <source>
        <dbReference type="EMBL" id="KKN67897.1"/>
    </source>
</evidence>
<dbReference type="Pfam" id="PF16510">
    <property type="entry name" value="P22_portal"/>
    <property type="match status" value="1"/>
</dbReference>
<dbReference type="AlphaFoldDB" id="A0A0F9SZ91"/>
<reference evidence="2" key="1">
    <citation type="journal article" date="2015" name="Nature">
        <title>Complex archaea that bridge the gap between prokaryotes and eukaryotes.</title>
        <authorList>
            <person name="Spang A."/>
            <person name="Saw J.H."/>
            <person name="Jorgensen S.L."/>
            <person name="Zaremba-Niedzwiedzka K."/>
            <person name="Martijn J."/>
            <person name="Lind A.E."/>
            <person name="van Eijk R."/>
            <person name="Schleper C."/>
            <person name="Guy L."/>
            <person name="Ettema T.J."/>
        </authorList>
    </citation>
    <scope>NUCLEOTIDE SEQUENCE</scope>
</reference>
<comment type="caution">
    <text evidence="2">The sequence shown here is derived from an EMBL/GenBank/DDBJ whole genome shotgun (WGS) entry which is preliminary data.</text>
</comment>
<organism evidence="2">
    <name type="scientific">marine sediment metagenome</name>
    <dbReference type="NCBI Taxonomy" id="412755"/>
    <lineage>
        <taxon>unclassified sequences</taxon>
        <taxon>metagenomes</taxon>
        <taxon>ecological metagenomes</taxon>
    </lineage>
</organism>
<sequence length="683" mass="78807">MTLYRPSEPSWNIAEEDRHILQRMDETYQHSITIQQSFWSEADLDSRFRAGDQTLWEDVYGNLPAFRKRQFQFNRIRRVCNLVTGHQRRNRKSTVVTPRENADSKTAGQFTKLMYWANDFGNVLETVSGAFDGMLTTGMNLLSVWADYTSDPISGDLRVDNLSYNSYLIDPYFRKHDLSDCNFIWTRKFITKQQAIMLAPEKADFIEQLYVRSYRDGKFQFLPESYHYGMQDLMYYDEYWYRDHREQELLVDARTGETMEWTGNEANRAEFLKAHPQITTIKQTIPTVKLATVLEGNVLYHGLNPMGIDRFPFVPVLGYYDPQLPYFPWRIQGVVRGLRDAQFLYNRRRMIELDILESQINSGWKVKEDALVNPKDAFLTGQGRLLTLKQDAEMTDVEQIQPPQVPPSMIQLSELLGQEISEISGVNEELLGSADDDKAGILSMLRQGAGLTTLQILFDQLDQSQKYLGQIFVEYMQKNFTPGKVERIIDEKPTEEFYHRCFGKYDATVEEGLNTSTQRQTQFVQLLHLKEIGIPVPTAILLENATLSDKEQLIEAIQEEEQQQAQQSQQQQQVQIEMIKAQIQDLQARAEANAGLSIERKTRSISNLSLSEERRMEAIKDLNQSELDKIRSIKELQGIDLEHINKALMIIQALQAQEVEKVEEASPIQKNITSLSQSIGTGV</sequence>
<feature type="coiled-coil region" evidence="1">
    <location>
        <begin position="547"/>
        <end position="589"/>
    </location>
</feature>
<name>A0A0F9SZ91_9ZZZZ</name>
<protein>
    <recommendedName>
        <fullName evidence="3">Portal protein</fullName>
    </recommendedName>
</protein>
<evidence type="ECO:0000256" key="1">
    <source>
        <dbReference type="SAM" id="Coils"/>
    </source>
</evidence>
<gene>
    <name evidence="2" type="ORF">LCGC14_0456840</name>
</gene>
<dbReference type="InterPro" id="IPR032427">
    <property type="entry name" value="P22_portal"/>
</dbReference>
<dbReference type="EMBL" id="LAZR01000463">
    <property type="protein sequence ID" value="KKN67897.1"/>
    <property type="molecule type" value="Genomic_DNA"/>
</dbReference>
<accession>A0A0F9SZ91</accession>
<proteinExistence type="predicted"/>